<dbReference type="InterPro" id="IPR041175">
    <property type="entry name" value="VLRF1/Vms1"/>
</dbReference>
<evidence type="ECO:0000256" key="6">
    <source>
        <dbReference type="ARBA" id="ARBA00022759"/>
    </source>
</evidence>
<dbReference type="PANTHER" id="PTHR16036:SF2">
    <property type="entry name" value="TRNA ENDONUCLEASE ANKZF1"/>
    <property type="match status" value="1"/>
</dbReference>
<evidence type="ECO:0000256" key="11">
    <source>
        <dbReference type="SAM" id="MobiDB-lite"/>
    </source>
</evidence>
<accession>A0A2T9Z3Z8</accession>
<evidence type="ECO:0000256" key="7">
    <source>
        <dbReference type="ARBA" id="ARBA00022801"/>
    </source>
</evidence>
<dbReference type="Gene3D" id="1.25.40.20">
    <property type="entry name" value="Ankyrin repeat-containing domain"/>
    <property type="match status" value="1"/>
</dbReference>
<keyword evidence="14" id="KW-1185">Reference proteome</keyword>
<feature type="region of interest" description="Disordered" evidence="11">
    <location>
        <begin position="269"/>
        <end position="294"/>
    </location>
</feature>
<keyword evidence="8" id="KW-0040">ANK repeat</keyword>
<protein>
    <recommendedName>
        <fullName evidence="12">VLRF1 domain-containing protein</fullName>
    </recommendedName>
</protein>
<dbReference type="GO" id="GO:0004519">
    <property type="term" value="F:endonuclease activity"/>
    <property type="evidence" value="ECO:0007669"/>
    <property type="project" value="UniProtKB-KW"/>
</dbReference>
<dbReference type="GO" id="GO:0016787">
    <property type="term" value="F:hydrolase activity"/>
    <property type="evidence" value="ECO:0007669"/>
    <property type="project" value="UniProtKB-KW"/>
</dbReference>
<dbReference type="InterPro" id="IPR036770">
    <property type="entry name" value="Ankyrin_rpt-contain_sf"/>
</dbReference>
<reference evidence="13 14" key="1">
    <citation type="journal article" date="2018" name="MBio">
        <title>Comparative Genomics Reveals the Core Gene Toolbox for the Fungus-Insect Symbiosis.</title>
        <authorList>
            <person name="Wang Y."/>
            <person name="Stata M."/>
            <person name="Wang W."/>
            <person name="Stajich J.E."/>
            <person name="White M.M."/>
            <person name="Moncalvo J.M."/>
        </authorList>
    </citation>
    <scope>NUCLEOTIDE SEQUENCE [LARGE SCALE GENOMIC DNA]</scope>
    <source>
        <strain evidence="13 14">AUS-77-4</strain>
    </source>
</reference>
<evidence type="ECO:0000256" key="1">
    <source>
        <dbReference type="ARBA" id="ARBA00004496"/>
    </source>
</evidence>
<feature type="compositionally biased region" description="Polar residues" evidence="11">
    <location>
        <begin position="214"/>
        <end position="223"/>
    </location>
</feature>
<feature type="active site" evidence="10">
    <location>
        <position position="279"/>
    </location>
</feature>
<gene>
    <name evidence="13" type="ORF">BB559_000875</name>
</gene>
<name>A0A2T9Z3Z8_9FUNG</name>
<feature type="compositionally biased region" description="Basic and acidic residues" evidence="11">
    <location>
        <begin position="711"/>
        <end position="727"/>
    </location>
</feature>
<dbReference type="EMBL" id="MBFT01000046">
    <property type="protein sequence ID" value="PVU99266.1"/>
    <property type="molecule type" value="Genomic_DNA"/>
</dbReference>
<keyword evidence="7 10" id="KW-0378">Hydrolase</keyword>
<feature type="compositionally biased region" description="Acidic residues" evidence="11">
    <location>
        <begin position="414"/>
        <end position="424"/>
    </location>
</feature>
<feature type="compositionally biased region" description="Polar residues" evidence="11">
    <location>
        <begin position="627"/>
        <end position="636"/>
    </location>
</feature>
<dbReference type="GO" id="GO:0036503">
    <property type="term" value="P:ERAD pathway"/>
    <property type="evidence" value="ECO:0007669"/>
    <property type="project" value="TreeGrafter"/>
</dbReference>
<dbReference type="Proteomes" id="UP000245699">
    <property type="component" value="Unassembled WGS sequence"/>
</dbReference>
<keyword evidence="9" id="KW-0175">Coiled coil</keyword>
<sequence length="734" mass="83138">MQRKNTATWKVFNFPTQIVENLSYKNTFKFQIQNHDSSESLIEENPKIQAADLSLELPSDKKSCILCGEYGFQTTAEQRAHYKTEKHRENLINKINGIYPKLPESSENSLQKNFVTMELFDDSFNPEIDSNNGEIGDKNGNLPKHSAKTWFSLVPNVKFSETDKINIKDQKEGMKMIQYGIFKGVIQTKKDGKKTEPSTMLQELKNIQLGKNKIPNNQKQADSASGKKNADAKNKVYWVILQLSGGHFAGGVFDIGADKIVAHKTIHRYTTRRKQGTSQSSHDKAKGQPAKSAGAQIRRYNEIKLMDDISSILLEWKNYLTSSSRIFQSTSKATRRVFFGNENSVIPYDSEKIRICPIQIGRPSLLEIERVYKVLSSVYIREIDFKQQSSPKNALGGSQDIPNLSEQETKSDEYPSDSDSEGTLEPEPRPELVAFLYNAAKVIPDQSKSDEQVLEFLESNEELLLDAFLDPATELRYLEKCPDVRSNKTPTLLHLASMYGRNKSIVFLLDHGDDPTITNGFPPMYSGGRTAYELSPNRETRDVFRKYRFENEKVLSGNSTNEMDADAIYEHDEYSEWNETRIPKGWKEPVPKPQKVLAESNKKPKQPKANKNKNPAPPQTKTETRKPTSSKQPNNKEPSEKQGSGILELLKNKPQAWNDQHRFDSNNSMMLSQASNKLGKTLSGVHPNRIALSRSRNNPGPSNNPQSSQNEEARQRELRAKAAEARLAHFSKKS</sequence>
<proteinExistence type="inferred from homology"/>
<evidence type="ECO:0000259" key="12">
    <source>
        <dbReference type="PROSITE" id="PS52044"/>
    </source>
</evidence>
<feature type="domain" description="VLRF1" evidence="12">
    <location>
        <begin position="234"/>
        <end position="378"/>
    </location>
</feature>
<evidence type="ECO:0000256" key="10">
    <source>
        <dbReference type="PROSITE-ProRule" id="PRU01389"/>
    </source>
</evidence>
<evidence type="ECO:0000256" key="3">
    <source>
        <dbReference type="ARBA" id="ARBA00022490"/>
    </source>
</evidence>
<feature type="compositionally biased region" description="Low complexity" evidence="11">
    <location>
        <begin position="693"/>
        <end position="710"/>
    </location>
</feature>
<dbReference type="OrthoDB" id="429841at2759"/>
<dbReference type="InterPro" id="IPR047139">
    <property type="entry name" value="ANKZ1/VMS1"/>
</dbReference>
<dbReference type="STRING" id="61424.A0A2T9Z3Z8"/>
<comment type="similarity">
    <text evidence="2 10">Belongs to the ANKZF1/VMS1 family.</text>
</comment>
<dbReference type="PANTHER" id="PTHR16036">
    <property type="entry name" value="ANKYRIN REPEAT AND ZINC FINGER DOMAIN-CONTAINING PROTEIN 1"/>
    <property type="match status" value="1"/>
</dbReference>
<feature type="region of interest" description="Disordered" evidence="11">
    <location>
        <begin position="671"/>
        <end position="734"/>
    </location>
</feature>
<keyword evidence="3 10" id="KW-0963">Cytoplasm</keyword>
<evidence type="ECO:0000313" key="14">
    <source>
        <dbReference type="Proteomes" id="UP000245699"/>
    </source>
</evidence>
<keyword evidence="5" id="KW-0677">Repeat</keyword>
<evidence type="ECO:0000256" key="9">
    <source>
        <dbReference type="ARBA" id="ARBA00023054"/>
    </source>
</evidence>
<dbReference type="GO" id="GO:0005737">
    <property type="term" value="C:cytoplasm"/>
    <property type="evidence" value="ECO:0007669"/>
    <property type="project" value="UniProtKB-SubCell"/>
</dbReference>
<organism evidence="13 14">
    <name type="scientific">Furculomyces boomerangus</name>
    <dbReference type="NCBI Taxonomy" id="61424"/>
    <lineage>
        <taxon>Eukaryota</taxon>
        <taxon>Fungi</taxon>
        <taxon>Fungi incertae sedis</taxon>
        <taxon>Zoopagomycota</taxon>
        <taxon>Kickxellomycotina</taxon>
        <taxon>Harpellomycetes</taxon>
        <taxon>Harpellales</taxon>
        <taxon>Harpellaceae</taxon>
        <taxon>Furculomyces</taxon>
    </lineage>
</organism>
<feature type="region of interest" description="Disordered" evidence="11">
    <location>
        <begin position="389"/>
        <end position="426"/>
    </location>
</feature>
<feature type="region of interest" description="Disordered" evidence="11">
    <location>
        <begin position="207"/>
        <end position="227"/>
    </location>
</feature>
<keyword evidence="6 10" id="KW-0255">Endonuclease</keyword>
<evidence type="ECO:0000256" key="2">
    <source>
        <dbReference type="ARBA" id="ARBA00009262"/>
    </source>
</evidence>
<dbReference type="PROSITE" id="PS52044">
    <property type="entry name" value="VLRF1"/>
    <property type="match status" value="1"/>
</dbReference>
<dbReference type="Pfam" id="PF18826">
    <property type="entry name" value="bVLRF1"/>
    <property type="match status" value="1"/>
</dbReference>
<dbReference type="AlphaFoldDB" id="A0A2T9Z3Z8"/>
<keyword evidence="4 10" id="KW-0540">Nuclease</keyword>
<evidence type="ECO:0000313" key="13">
    <source>
        <dbReference type="EMBL" id="PVU99266.1"/>
    </source>
</evidence>
<evidence type="ECO:0000256" key="8">
    <source>
        <dbReference type="ARBA" id="ARBA00023043"/>
    </source>
</evidence>
<evidence type="ECO:0000256" key="4">
    <source>
        <dbReference type="ARBA" id="ARBA00022722"/>
    </source>
</evidence>
<comment type="caution">
    <text evidence="13">The sequence shown here is derived from an EMBL/GenBank/DDBJ whole genome shotgun (WGS) entry which is preliminary data.</text>
</comment>
<feature type="region of interest" description="Disordered" evidence="11">
    <location>
        <begin position="599"/>
        <end position="645"/>
    </location>
</feature>
<comment type="subcellular location">
    <subcellularLocation>
        <location evidence="1">Cytoplasm</location>
    </subcellularLocation>
</comment>
<evidence type="ECO:0000256" key="5">
    <source>
        <dbReference type="ARBA" id="ARBA00022737"/>
    </source>
</evidence>
<comment type="domain">
    <text evidence="10">The VLRF1 domain mediates binding to the 60S ribosomal subunit.</text>
</comment>